<dbReference type="OrthoDB" id="2432160at2"/>
<evidence type="ECO:0000313" key="6">
    <source>
        <dbReference type="EMBL" id="RDI36215.1"/>
    </source>
</evidence>
<evidence type="ECO:0000313" key="7">
    <source>
        <dbReference type="Proteomes" id="UP000255326"/>
    </source>
</evidence>
<dbReference type="PANTHER" id="PTHR33258:SF1">
    <property type="entry name" value="TRANSPOSASE INSL FOR INSERTION SEQUENCE ELEMENT IS186A-RELATED"/>
    <property type="match status" value="1"/>
</dbReference>
<protein>
    <submittedName>
        <fullName evidence="6">DDE family transposase</fullName>
    </submittedName>
</protein>
<evidence type="ECO:0000256" key="3">
    <source>
        <dbReference type="ARBA" id="ARBA00023125"/>
    </source>
</evidence>
<dbReference type="Proteomes" id="UP000255326">
    <property type="component" value="Unassembled WGS sequence"/>
</dbReference>
<dbReference type="InterPro" id="IPR002559">
    <property type="entry name" value="Transposase_11"/>
</dbReference>
<keyword evidence="7" id="KW-1185">Reference proteome</keyword>
<dbReference type="GO" id="GO:0004803">
    <property type="term" value="F:transposase activity"/>
    <property type="evidence" value="ECO:0007669"/>
    <property type="project" value="InterPro"/>
</dbReference>
<evidence type="ECO:0000259" key="5">
    <source>
        <dbReference type="Pfam" id="PF01609"/>
    </source>
</evidence>
<dbReference type="InterPro" id="IPR047952">
    <property type="entry name" value="Transpos_IS4"/>
</dbReference>
<sequence length="448" mass="52049">LFMKNLHRELAAFSEAIKEVISSSAVEELAKEIGFVERERNFTGFHLLSLCAFHAHVGRSSLSKMCASLSTHFQVSISGQGLNQRFNTKAVQLMKEIFRSLLSLERSFPSLPVMDLFQRIRILDSTSFGVSPNQYQAFKGYHGSGVKIQLEYDLKSGEFLQFVLQEQKEPDQSFAYQIQDTVEPGDLCIRDLGYFSTQDLKAISNRKGFFLSRLHDQTGVYIETENGDFERLDITKYEEELAEGEYLELSVYVGKREMIPSRLVLYRLNEDEHKRRMDSFDKKEKKRGVKYTPQTKKHKVLNKVITNIPENMVKATDLFTLYSLRWQIELVFKGWKSIFEIDHVKAMKQERFECFLYGRFIALLLSENLLFRIRYYLFVKKQKQLSEFKGLDIIETFLPEISCALKKGGHSLMSLFQKVRKTLEKNGIKSKRCGKSRSIEILDQLSQS</sequence>
<evidence type="ECO:0000256" key="4">
    <source>
        <dbReference type="ARBA" id="ARBA00023172"/>
    </source>
</evidence>
<dbReference type="InterPro" id="IPR012337">
    <property type="entry name" value="RNaseH-like_sf"/>
</dbReference>
<keyword evidence="4" id="KW-0233">DNA recombination</keyword>
<dbReference type="Pfam" id="PF01609">
    <property type="entry name" value="DDE_Tnp_1"/>
    <property type="match status" value="1"/>
</dbReference>
<proteinExistence type="inferred from homology"/>
<evidence type="ECO:0000256" key="2">
    <source>
        <dbReference type="ARBA" id="ARBA00022578"/>
    </source>
</evidence>
<comment type="caution">
    <text evidence="6">The sequence shown here is derived from an EMBL/GenBank/DDBJ whole genome shotgun (WGS) entry which is preliminary data.</text>
</comment>
<evidence type="ECO:0000256" key="1">
    <source>
        <dbReference type="ARBA" id="ARBA00010075"/>
    </source>
</evidence>
<feature type="non-terminal residue" evidence="6">
    <location>
        <position position="1"/>
    </location>
</feature>
<accession>A0A370FXM8</accession>
<feature type="domain" description="Transposase IS4-like" evidence="5">
    <location>
        <begin position="117"/>
        <end position="365"/>
    </location>
</feature>
<name>A0A370FXM8_9BACI</name>
<dbReference type="EMBL" id="QQAY01000037">
    <property type="protein sequence ID" value="RDI36215.1"/>
    <property type="molecule type" value="Genomic_DNA"/>
</dbReference>
<reference evidence="6 7" key="1">
    <citation type="submission" date="2018-07" db="EMBL/GenBank/DDBJ databases">
        <title>Genomic Encyclopedia of Type Strains, Phase IV (KMG-IV): sequencing the most valuable type-strain genomes for metagenomic binning, comparative biology and taxonomic classification.</title>
        <authorList>
            <person name="Goeker M."/>
        </authorList>
    </citation>
    <scope>NUCLEOTIDE SEQUENCE [LARGE SCALE GENOMIC DNA]</scope>
    <source>
        <strain evidence="6 7">DSM 25281</strain>
    </source>
</reference>
<dbReference type="PANTHER" id="PTHR33258">
    <property type="entry name" value="TRANSPOSASE INSL FOR INSERTION SEQUENCE ELEMENT IS186A-RELATED"/>
    <property type="match status" value="1"/>
</dbReference>
<keyword evidence="3" id="KW-0238">DNA-binding</keyword>
<dbReference type="NCBIfam" id="NF033592">
    <property type="entry name" value="transpos_IS4_1"/>
    <property type="match status" value="1"/>
</dbReference>
<organism evidence="6 7">
    <name type="scientific">Falsibacillus pallidus</name>
    <dbReference type="NCBI Taxonomy" id="493781"/>
    <lineage>
        <taxon>Bacteria</taxon>
        <taxon>Bacillati</taxon>
        <taxon>Bacillota</taxon>
        <taxon>Bacilli</taxon>
        <taxon>Bacillales</taxon>
        <taxon>Bacillaceae</taxon>
        <taxon>Falsibacillus</taxon>
    </lineage>
</organism>
<comment type="similarity">
    <text evidence="1">Belongs to the transposase 11 family.</text>
</comment>
<gene>
    <name evidence="6" type="ORF">DFR59_1371</name>
</gene>
<keyword evidence="2" id="KW-0815">Transposition</keyword>
<dbReference type="SUPFAM" id="SSF53098">
    <property type="entry name" value="Ribonuclease H-like"/>
    <property type="match status" value="1"/>
</dbReference>
<dbReference type="AlphaFoldDB" id="A0A370FXM8"/>
<dbReference type="GO" id="GO:0006313">
    <property type="term" value="P:DNA transposition"/>
    <property type="evidence" value="ECO:0007669"/>
    <property type="project" value="InterPro"/>
</dbReference>
<dbReference type="GO" id="GO:0003677">
    <property type="term" value="F:DNA binding"/>
    <property type="evidence" value="ECO:0007669"/>
    <property type="project" value="UniProtKB-KW"/>
</dbReference>